<keyword evidence="2" id="KW-1185">Reference proteome</keyword>
<accession>A0A839HEC6</accession>
<comment type="caution">
    <text evidence="1">The sequence shown here is derived from an EMBL/GenBank/DDBJ whole genome shotgun (WGS) entry which is preliminary data.</text>
</comment>
<organism evidence="1 2">
    <name type="scientific">Thiospirillum jenense</name>
    <dbReference type="NCBI Taxonomy" id="1653858"/>
    <lineage>
        <taxon>Bacteria</taxon>
        <taxon>Pseudomonadati</taxon>
        <taxon>Pseudomonadota</taxon>
        <taxon>Gammaproteobacteria</taxon>
        <taxon>Chromatiales</taxon>
        <taxon>Chromatiaceae</taxon>
        <taxon>Thiospirillum</taxon>
    </lineage>
</organism>
<dbReference type="RefSeq" id="WP_182584860.1">
    <property type="nucleotide sequence ID" value="NZ_JABVCQ010000042.1"/>
</dbReference>
<dbReference type="AlphaFoldDB" id="A0A839HEC6"/>
<sequence>MYNSLKIIHSLRRIINRHPRVVWFLADLIRRMPWLERYLTQRYSIRLPVRQAADLVLLGYRFPLATTQDQLLNTDRDVLKKLT</sequence>
<evidence type="ECO:0000313" key="2">
    <source>
        <dbReference type="Proteomes" id="UP000548632"/>
    </source>
</evidence>
<dbReference type="Proteomes" id="UP000548632">
    <property type="component" value="Unassembled WGS sequence"/>
</dbReference>
<reference evidence="1 2" key="1">
    <citation type="journal article" date="2020" name="Arch. Microbiol.">
        <title>The genome sequence of the giant phototrophic gammaproteobacterium Thiospirillum jenense gives insight into its physiological properties and phylogenetic relationships.</title>
        <authorList>
            <person name="Imhoff J.F."/>
            <person name="Meyer T.E."/>
            <person name="Kyndt J.A."/>
        </authorList>
    </citation>
    <scope>NUCLEOTIDE SEQUENCE [LARGE SCALE GENOMIC DNA]</scope>
    <source>
        <strain evidence="1 2">DSM 216</strain>
    </source>
</reference>
<dbReference type="EMBL" id="JABVCQ010000042">
    <property type="protein sequence ID" value="MBB1127233.1"/>
    <property type="molecule type" value="Genomic_DNA"/>
</dbReference>
<evidence type="ECO:0000313" key="1">
    <source>
        <dbReference type="EMBL" id="MBB1127233.1"/>
    </source>
</evidence>
<protein>
    <submittedName>
        <fullName evidence="1">Uncharacterized protein</fullName>
    </submittedName>
</protein>
<proteinExistence type="predicted"/>
<name>A0A839HEC6_9GAMM</name>
<gene>
    <name evidence="1" type="ORF">HUK38_13520</name>
</gene>